<dbReference type="InterPro" id="IPR015886">
    <property type="entry name" value="H2TH_FPG"/>
</dbReference>
<dbReference type="PANTHER" id="PTHR22993">
    <property type="entry name" value="FORMAMIDOPYRIMIDINE-DNA GLYCOSYLASE"/>
    <property type="match status" value="1"/>
</dbReference>
<feature type="active site" description="Proton donor; for delta-elimination activity" evidence="16">
    <location>
        <position position="285"/>
    </location>
</feature>
<evidence type="ECO:0000256" key="3">
    <source>
        <dbReference type="ARBA" id="ARBA00011245"/>
    </source>
</evidence>
<evidence type="ECO:0000313" key="20">
    <source>
        <dbReference type="EMBL" id="KXU04157.1"/>
    </source>
</evidence>
<keyword evidence="4 16" id="KW-0479">Metal-binding</keyword>
<dbReference type="InterPro" id="IPR010663">
    <property type="entry name" value="Znf_FPG/IleRS"/>
</dbReference>
<evidence type="ECO:0000256" key="10">
    <source>
        <dbReference type="ARBA" id="ARBA00023204"/>
    </source>
</evidence>
<dbReference type="Pfam" id="PF06827">
    <property type="entry name" value="zf-FPG_IleRS"/>
    <property type="match status" value="1"/>
</dbReference>
<dbReference type="InterPro" id="IPR020629">
    <property type="entry name" value="FPG_Glyclase"/>
</dbReference>
<keyword evidence="11 16" id="KW-0456">Lyase</keyword>
<dbReference type="PANTHER" id="PTHR22993:SF9">
    <property type="entry name" value="FORMAMIDOPYRIMIDINE-DNA GLYCOSYLASE"/>
    <property type="match status" value="1"/>
</dbReference>
<comment type="subunit">
    <text evidence="3 16">Monomer.</text>
</comment>
<evidence type="ECO:0000256" key="16">
    <source>
        <dbReference type="HAMAP-Rule" id="MF_00103"/>
    </source>
</evidence>
<keyword evidence="5 16" id="KW-0227">DNA damage</keyword>
<name>A0A139QNP7_9STRE</name>
<evidence type="ECO:0000256" key="4">
    <source>
        <dbReference type="ARBA" id="ARBA00022723"/>
    </source>
</evidence>
<organism evidence="20 22">
    <name type="scientific">Streptococcus gallolyticus</name>
    <dbReference type="NCBI Taxonomy" id="315405"/>
    <lineage>
        <taxon>Bacteria</taxon>
        <taxon>Bacillati</taxon>
        <taxon>Bacillota</taxon>
        <taxon>Bacilli</taxon>
        <taxon>Lactobacillales</taxon>
        <taxon>Streptococcaceae</taxon>
        <taxon>Streptococcus</taxon>
    </lineage>
</organism>
<dbReference type="EMBL" id="LQXV01000402">
    <property type="protein sequence ID" value="KXU04157.1"/>
    <property type="molecule type" value="Genomic_DNA"/>
</dbReference>
<keyword evidence="8 16" id="KW-0862">Zinc</keyword>
<dbReference type="GO" id="GO:0003684">
    <property type="term" value="F:damaged DNA binding"/>
    <property type="evidence" value="ECO:0007669"/>
    <property type="project" value="InterPro"/>
</dbReference>
<evidence type="ECO:0000256" key="6">
    <source>
        <dbReference type="ARBA" id="ARBA00022771"/>
    </source>
</evidence>
<feature type="binding site" evidence="16">
    <location>
        <position position="133"/>
    </location>
    <ligand>
        <name>DNA</name>
        <dbReference type="ChEBI" id="CHEBI:16991"/>
    </ligand>
</feature>
<dbReference type="Gene3D" id="3.20.190.10">
    <property type="entry name" value="MutM-like, N-terminal"/>
    <property type="match status" value="1"/>
</dbReference>
<dbReference type="EC" id="4.2.99.18" evidence="16"/>
<dbReference type="Gene3D" id="1.10.8.50">
    <property type="match status" value="1"/>
</dbReference>
<dbReference type="GO" id="GO:0034039">
    <property type="term" value="F:8-oxo-7,8-dihydroguanine DNA N-glycosylase activity"/>
    <property type="evidence" value="ECO:0007669"/>
    <property type="project" value="TreeGrafter"/>
</dbReference>
<accession>A0A139QNP7</accession>
<evidence type="ECO:0000256" key="1">
    <source>
        <dbReference type="ARBA" id="ARBA00001668"/>
    </source>
</evidence>
<dbReference type="EC" id="3.2.2.23" evidence="16"/>
<dbReference type="Proteomes" id="UP000071927">
    <property type="component" value="Unassembled WGS sequence"/>
</dbReference>
<keyword evidence="6 16" id="KW-0863">Zinc-finger</keyword>
<dbReference type="PROSITE" id="PS51068">
    <property type="entry name" value="FPG_CAT"/>
    <property type="match status" value="1"/>
</dbReference>
<reference evidence="21 22" key="1">
    <citation type="submission" date="2016-01" db="EMBL/GenBank/DDBJ databases">
        <title>Highly variable Streptococcus oralis are common among viridans streptococci isolated from primates.</title>
        <authorList>
            <person name="Denapaite D."/>
            <person name="Rieger M."/>
            <person name="Koendgen S."/>
            <person name="Brueckner R."/>
            <person name="Ochigava I."/>
            <person name="Kappeler P."/>
            <person name="Maetz-Rensing K."/>
            <person name="Leendertz F."/>
            <person name="Hakenbeck R."/>
        </authorList>
    </citation>
    <scope>NUCLEOTIDE SEQUENCE [LARGE SCALE GENOMIC DNA]</scope>
    <source>
        <strain evidence="19 21">DD02</strain>
        <strain evidence="20 22">DD03</strain>
    </source>
</reference>
<dbReference type="PROSITE" id="PS51066">
    <property type="entry name" value="ZF_FPG_2"/>
    <property type="match status" value="1"/>
</dbReference>
<dbReference type="NCBIfam" id="NF002211">
    <property type="entry name" value="PRK01103.1"/>
    <property type="match status" value="1"/>
</dbReference>
<evidence type="ECO:0000313" key="22">
    <source>
        <dbReference type="Proteomes" id="UP000071927"/>
    </source>
</evidence>
<comment type="caution">
    <text evidence="16">Lacks conserved residue(s) required for the propagation of feature annotation.</text>
</comment>
<dbReference type="GO" id="GO:0008270">
    <property type="term" value="F:zinc ion binding"/>
    <property type="evidence" value="ECO:0007669"/>
    <property type="project" value="UniProtKB-UniRule"/>
</dbReference>
<evidence type="ECO:0000256" key="11">
    <source>
        <dbReference type="ARBA" id="ARBA00023239"/>
    </source>
</evidence>
<comment type="cofactor">
    <cofactor evidence="16">
        <name>Zn(2+)</name>
        <dbReference type="ChEBI" id="CHEBI:29105"/>
    </cofactor>
    <text evidence="16">Binds 1 zinc ion per subunit.</text>
</comment>
<feature type="active site" description="Schiff-base intermediate with DNA" evidence="16">
    <location>
        <position position="25"/>
    </location>
</feature>
<sequence length="296" mass="33864">MSYHLRQDSYFSLSRLTAWYRIVMPELPEVETVRRGLESLIVGRKIVAVDVRVPKIVKTDLVAFETEILGQTFQNIGRRGKYLLLMLNKQVIISHLRMEGKYLLFPEQVPNNKHFHVLFQLDDGSTLVYQDVRKFGTMELLYPNQIEAYFQKKKLGPEPTKETFDLSEFTRKLKASKKIIKPYLLDQTLVVGLGNIYVDEALWAAKIHPERVSLSLTDSEIALLHDEIIRILQLGIAKGGTTIRTYHNAFGEDGNMQQFLQVYGKTGEPCLRCATPIEKIKVGGRGTHLCPACQKR</sequence>
<evidence type="ECO:0000256" key="14">
    <source>
        <dbReference type="ARBA" id="ARBA00044632"/>
    </source>
</evidence>
<dbReference type="InterPro" id="IPR000214">
    <property type="entry name" value="Znf_DNA_glyclase/AP_lyase"/>
</dbReference>
<keyword evidence="12 16" id="KW-0511">Multifunctional enzyme</keyword>
<evidence type="ECO:0000256" key="5">
    <source>
        <dbReference type="ARBA" id="ARBA00022763"/>
    </source>
</evidence>
<dbReference type="PROSITE" id="PS01242">
    <property type="entry name" value="ZF_FPG_1"/>
    <property type="match status" value="1"/>
</dbReference>
<feature type="domain" description="FPG-type" evidence="17">
    <location>
        <begin position="261"/>
        <end position="295"/>
    </location>
</feature>
<dbReference type="InterPro" id="IPR015887">
    <property type="entry name" value="DNA_glyclase_Znf_dom_DNA_BS"/>
</dbReference>
<dbReference type="Pfam" id="PF01149">
    <property type="entry name" value="Fapy_DNA_glyco"/>
    <property type="match status" value="1"/>
</dbReference>
<dbReference type="FunFam" id="1.10.8.50:FF:000003">
    <property type="entry name" value="Formamidopyrimidine-DNA glycosylase"/>
    <property type="match status" value="1"/>
</dbReference>
<comment type="function">
    <text evidence="16">Involved in base excision repair of DNA damaged by oxidation or by mutagenic agents. Acts as DNA glycosylase that recognizes and removes damaged bases. Has a preference for oxidized purines, such as 7,8-dihydro-8-oxoguanine (8-oxoG). Has AP (apurinic/apyrimidinic) lyase activity and introduces nicks in the DNA strand. Cleaves the DNA backbone by beta-delta elimination to generate a single-strand break at the site of the removed base with both 3'- and 5'-phosphates.</text>
</comment>
<keyword evidence="7 16" id="KW-0378">Hydrolase</keyword>
<dbReference type="SUPFAM" id="SSF81624">
    <property type="entry name" value="N-terminal domain of MutM-like DNA repair proteins"/>
    <property type="match status" value="1"/>
</dbReference>
<feature type="binding site" evidence="16">
    <location>
        <position position="114"/>
    </location>
    <ligand>
        <name>DNA</name>
        <dbReference type="ChEBI" id="CHEBI:16991"/>
    </ligand>
</feature>
<evidence type="ECO:0000256" key="15">
    <source>
        <dbReference type="ARBA" id="ARBA00060177"/>
    </source>
</evidence>
<comment type="function">
    <text evidence="15">Involved in base excision repair of DNA damaged by oxidation or by mutagenic agents. Acts as a DNA glycosylase that recognizes and removes damaged bases. Has a preference for oxidized purines, such as 7,8-dihydro-8-oxoguanine (8-oxoG). Has AP (apurinic/apyrimidinic) lyase activity and introduces nicks in the DNA strand. Cleaves the DNA backbone by beta-delta elimination to generate a single-strand break at the site of the removed base with both 3'- and 5'-phosphates.</text>
</comment>
<comment type="caution">
    <text evidence="20">The sequence shown here is derived from an EMBL/GenBank/DDBJ whole genome shotgun (WGS) entry which is preliminary data.</text>
</comment>
<evidence type="ECO:0000313" key="21">
    <source>
        <dbReference type="Proteomes" id="UP000070198"/>
    </source>
</evidence>
<evidence type="ECO:0000256" key="9">
    <source>
        <dbReference type="ARBA" id="ARBA00023125"/>
    </source>
</evidence>
<gene>
    <name evidence="16" type="primary">mutM</name>
    <name evidence="16" type="synonym">fpg</name>
    <name evidence="19" type="ORF">SGADD02_00518</name>
    <name evidence="20" type="ORF">SGADD03_01966</name>
</gene>
<evidence type="ECO:0000313" key="19">
    <source>
        <dbReference type="EMBL" id="KXT72319.1"/>
    </source>
</evidence>
<dbReference type="GO" id="GO:0140078">
    <property type="term" value="F:class I DNA-(apurinic or apyrimidinic site) endonuclease activity"/>
    <property type="evidence" value="ECO:0007669"/>
    <property type="project" value="UniProtKB-EC"/>
</dbReference>
<dbReference type="HAMAP" id="MF_00103">
    <property type="entry name" value="Fapy_DNA_glycosyl"/>
    <property type="match status" value="1"/>
</dbReference>
<dbReference type="InterPro" id="IPR035937">
    <property type="entry name" value="FPG_N"/>
</dbReference>
<feature type="active site" description="Proton donor" evidence="16">
    <location>
        <position position="26"/>
    </location>
</feature>
<dbReference type="PATRIC" id="fig|315405.11.peg.588"/>
<evidence type="ECO:0000259" key="18">
    <source>
        <dbReference type="PROSITE" id="PS51068"/>
    </source>
</evidence>
<dbReference type="SMART" id="SM01232">
    <property type="entry name" value="H2TH"/>
    <property type="match status" value="1"/>
</dbReference>
<evidence type="ECO:0000256" key="13">
    <source>
        <dbReference type="ARBA" id="ARBA00023295"/>
    </source>
</evidence>
<comment type="catalytic activity">
    <reaction evidence="14 16">
        <text>2'-deoxyribonucleotide-(2'-deoxyribose 5'-phosphate)-2'-deoxyribonucleotide-DNA = a 3'-end 2'-deoxyribonucleotide-(2,3-dehydro-2,3-deoxyribose 5'-phosphate)-DNA + a 5'-end 5'-phospho-2'-deoxyribonucleoside-DNA + H(+)</text>
        <dbReference type="Rhea" id="RHEA:66592"/>
        <dbReference type="Rhea" id="RHEA-COMP:13180"/>
        <dbReference type="Rhea" id="RHEA-COMP:16897"/>
        <dbReference type="Rhea" id="RHEA-COMP:17067"/>
        <dbReference type="ChEBI" id="CHEBI:15378"/>
        <dbReference type="ChEBI" id="CHEBI:136412"/>
        <dbReference type="ChEBI" id="CHEBI:157695"/>
        <dbReference type="ChEBI" id="CHEBI:167181"/>
        <dbReference type="EC" id="4.2.99.18"/>
    </reaction>
</comment>
<dbReference type="Proteomes" id="UP000070198">
    <property type="component" value="Unassembled WGS sequence"/>
</dbReference>
<keyword evidence="13 16" id="KW-0326">Glycosidase</keyword>
<keyword evidence="10 16" id="KW-0234">DNA repair</keyword>
<dbReference type="SUPFAM" id="SSF46946">
    <property type="entry name" value="S13-like H2TH domain"/>
    <property type="match status" value="1"/>
</dbReference>
<dbReference type="AlphaFoldDB" id="A0A139QNP7"/>
<proteinExistence type="inferred from homology"/>
<dbReference type="GO" id="GO:0006284">
    <property type="term" value="P:base-excision repair"/>
    <property type="evidence" value="ECO:0007669"/>
    <property type="project" value="InterPro"/>
</dbReference>
<dbReference type="GO" id="GO:0003690">
    <property type="term" value="F:double-stranded DNA binding"/>
    <property type="evidence" value="ECO:0007669"/>
    <property type="project" value="UniProtKB-ARBA"/>
</dbReference>
<dbReference type="SUPFAM" id="SSF57716">
    <property type="entry name" value="Glucocorticoid receptor-like (DNA-binding domain)"/>
    <property type="match status" value="1"/>
</dbReference>
<evidence type="ECO:0000256" key="7">
    <source>
        <dbReference type="ARBA" id="ARBA00022801"/>
    </source>
</evidence>
<dbReference type="InterPro" id="IPR012319">
    <property type="entry name" value="FPG_cat"/>
</dbReference>
<comment type="similarity">
    <text evidence="2 16">Belongs to the FPG family.</text>
</comment>
<dbReference type="CDD" id="cd08966">
    <property type="entry name" value="EcFpg-like_N"/>
    <property type="match status" value="1"/>
</dbReference>
<keyword evidence="9 16" id="KW-0238">DNA-binding</keyword>
<dbReference type="NCBIfam" id="TIGR00577">
    <property type="entry name" value="fpg"/>
    <property type="match status" value="1"/>
</dbReference>
<dbReference type="Pfam" id="PF06831">
    <property type="entry name" value="H2TH"/>
    <property type="match status" value="1"/>
</dbReference>
<evidence type="ECO:0000256" key="2">
    <source>
        <dbReference type="ARBA" id="ARBA00009409"/>
    </source>
</evidence>
<feature type="active site" description="Proton donor; for beta-elimination activity" evidence="16">
    <location>
        <position position="81"/>
    </location>
</feature>
<comment type="catalytic activity">
    <reaction evidence="1 16">
        <text>Hydrolysis of DNA containing ring-opened 7-methylguanine residues, releasing 2,6-diamino-4-hydroxy-5-(N-methyl)formamidopyrimidine.</text>
        <dbReference type="EC" id="3.2.2.23"/>
    </reaction>
</comment>
<dbReference type="FunFam" id="3.20.190.10:FF:000001">
    <property type="entry name" value="Formamidopyrimidine-DNA glycosylase"/>
    <property type="match status" value="1"/>
</dbReference>
<evidence type="ECO:0000256" key="8">
    <source>
        <dbReference type="ARBA" id="ARBA00022833"/>
    </source>
</evidence>
<dbReference type="InterPro" id="IPR010979">
    <property type="entry name" value="Ribosomal_uS13-like_H2TH"/>
</dbReference>
<evidence type="ECO:0000259" key="17">
    <source>
        <dbReference type="PROSITE" id="PS51066"/>
    </source>
</evidence>
<feature type="domain" description="Formamidopyrimidine-DNA glycosylase catalytic" evidence="18">
    <location>
        <begin position="25"/>
        <end position="136"/>
    </location>
</feature>
<evidence type="ECO:0000256" key="12">
    <source>
        <dbReference type="ARBA" id="ARBA00023268"/>
    </source>
</evidence>
<protein>
    <recommendedName>
        <fullName evidence="16">Formamidopyrimidine-DNA glycosylase</fullName>
        <shortName evidence="16">Fapy-DNA glycosylase</shortName>
        <ecNumber evidence="16">3.2.2.23</ecNumber>
    </recommendedName>
    <alternativeName>
        <fullName evidence="16">DNA-(apurinic or apyrimidinic site) lyase MutM</fullName>
        <shortName evidence="16">AP lyase MutM</shortName>
        <ecNumber evidence="16">4.2.99.18</ecNumber>
    </alternativeName>
</protein>
<dbReference type="EMBL" id="LQOF01000065">
    <property type="protein sequence ID" value="KXT72319.1"/>
    <property type="molecule type" value="Genomic_DNA"/>
</dbReference>
<dbReference type="SMART" id="SM00898">
    <property type="entry name" value="Fapy_DNA_glyco"/>
    <property type="match status" value="1"/>
</dbReference>